<sequence length="120" mass="13105">MLIRIDTRATEPIYTQIAREVRRALAVGELSGGDRLPAARELARSLDVNMHTVLRAYGDLRDEGVIELRRGRGAVVVDVPAPPDEVSTAVRDLVALARRHDIPLSDLHHALDALDGEGDP</sequence>
<dbReference type="InterPro" id="IPR000524">
    <property type="entry name" value="Tscrpt_reg_HTH_GntR"/>
</dbReference>
<dbReference type="PROSITE" id="PS50949">
    <property type="entry name" value="HTH_GNTR"/>
    <property type="match status" value="1"/>
</dbReference>
<evidence type="ECO:0000256" key="2">
    <source>
        <dbReference type="ARBA" id="ARBA00023125"/>
    </source>
</evidence>
<keyword evidence="1" id="KW-0805">Transcription regulation</keyword>
<dbReference type="SUPFAM" id="SSF46785">
    <property type="entry name" value="Winged helix' DNA-binding domain"/>
    <property type="match status" value="1"/>
</dbReference>
<dbReference type="SMART" id="SM00345">
    <property type="entry name" value="HTH_GNTR"/>
    <property type="match status" value="1"/>
</dbReference>
<dbReference type="Proteomes" id="UP000662111">
    <property type="component" value="Unassembled WGS sequence"/>
</dbReference>
<gene>
    <name evidence="5" type="ORF">GCM10011509_34390</name>
</gene>
<comment type="caution">
    <text evidence="5">The sequence shown here is derived from an EMBL/GenBank/DDBJ whole genome shotgun (WGS) entry which is preliminary data.</text>
</comment>
<evidence type="ECO:0000259" key="4">
    <source>
        <dbReference type="PROSITE" id="PS50949"/>
    </source>
</evidence>
<protein>
    <submittedName>
        <fullName evidence="5">GntR family transcriptional regulator</fullName>
    </submittedName>
</protein>
<feature type="domain" description="HTH gntR-type" evidence="4">
    <location>
        <begin position="11"/>
        <end position="79"/>
    </location>
</feature>
<dbReference type="PANTHER" id="PTHR38445">
    <property type="entry name" value="HTH-TYPE TRANSCRIPTIONAL REPRESSOR YTRA"/>
    <property type="match status" value="1"/>
</dbReference>
<keyword evidence="2" id="KW-0238">DNA-binding</keyword>
<name>A0ABQ2FD67_9MICO</name>
<proteinExistence type="predicted"/>
<dbReference type="PANTHER" id="PTHR38445:SF7">
    <property type="entry name" value="GNTR-FAMILY TRANSCRIPTIONAL REGULATOR"/>
    <property type="match status" value="1"/>
</dbReference>
<evidence type="ECO:0000313" key="5">
    <source>
        <dbReference type="EMBL" id="GGK83017.1"/>
    </source>
</evidence>
<dbReference type="Gene3D" id="1.10.10.10">
    <property type="entry name" value="Winged helix-like DNA-binding domain superfamily/Winged helix DNA-binding domain"/>
    <property type="match status" value="1"/>
</dbReference>
<dbReference type="InterPro" id="IPR036388">
    <property type="entry name" value="WH-like_DNA-bd_sf"/>
</dbReference>
<evidence type="ECO:0000256" key="1">
    <source>
        <dbReference type="ARBA" id="ARBA00023015"/>
    </source>
</evidence>
<dbReference type="CDD" id="cd07377">
    <property type="entry name" value="WHTH_GntR"/>
    <property type="match status" value="1"/>
</dbReference>
<evidence type="ECO:0000256" key="3">
    <source>
        <dbReference type="ARBA" id="ARBA00023163"/>
    </source>
</evidence>
<dbReference type="InterPro" id="IPR036390">
    <property type="entry name" value="WH_DNA-bd_sf"/>
</dbReference>
<keyword evidence="6" id="KW-1185">Reference proteome</keyword>
<dbReference type="RefSeq" id="WP_022919970.1">
    <property type="nucleotide sequence ID" value="NZ_BMLB01000008.1"/>
</dbReference>
<keyword evidence="3" id="KW-0804">Transcription</keyword>
<evidence type="ECO:0000313" key="6">
    <source>
        <dbReference type="Proteomes" id="UP000662111"/>
    </source>
</evidence>
<dbReference type="Pfam" id="PF00392">
    <property type="entry name" value="GntR"/>
    <property type="match status" value="1"/>
</dbReference>
<reference evidence="6" key="1">
    <citation type="journal article" date="2019" name="Int. J. Syst. Evol. Microbiol.">
        <title>The Global Catalogue of Microorganisms (GCM) 10K type strain sequencing project: providing services to taxonomists for standard genome sequencing and annotation.</title>
        <authorList>
            <consortium name="The Broad Institute Genomics Platform"/>
            <consortium name="The Broad Institute Genome Sequencing Center for Infectious Disease"/>
            <person name="Wu L."/>
            <person name="Ma J."/>
        </authorList>
    </citation>
    <scope>NUCLEOTIDE SEQUENCE [LARGE SCALE GENOMIC DNA]</scope>
    <source>
        <strain evidence="6">CGMCC 1.5362</strain>
    </source>
</reference>
<organism evidence="5 6">
    <name type="scientific">Ornithinimicrobium pekingense</name>
    <dbReference type="NCBI Taxonomy" id="384677"/>
    <lineage>
        <taxon>Bacteria</taxon>
        <taxon>Bacillati</taxon>
        <taxon>Actinomycetota</taxon>
        <taxon>Actinomycetes</taxon>
        <taxon>Micrococcales</taxon>
        <taxon>Ornithinimicrobiaceae</taxon>
        <taxon>Ornithinimicrobium</taxon>
    </lineage>
</organism>
<accession>A0ABQ2FD67</accession>
<dbReference type="EMBL" id="BMLB01000008">
    <property type="protein sequence ID" value="GGK83017.1"/>
    <property type="molecule type" value="Genomic_DNA"/>
</dbReference>